<dbReference type="Proteomes" id="UP000505325">
    <property type="component" value="Chromosome"/>
</dbReference>
<keyword evidence="3" id="KW-1185">Reference proteome</keyword>
<proteinExistence type="predicted"/>
<reference evidence="2 3" key="1">
    <citation type="submission" date="2020-06" db="EMBL/GenBank/DDBJ databases">
        <title>Genome sequence of Paramixta manurensis strain PD-1.</title>
        <authorList>
            <person name="Lee C.W."/>
            <person name="Kim J."/>
        </authorList>
    </citation>
    <scope>NUCLEOTIDE SEQUENCE [LARGE SCALE GENOMIC DNA]</scope>
    <source>
        <strain evidence="2 3">PD-1</strain>
    </source>
</reference>
<name>A0A6M8UI91_9GAMM</name>
<dbReference type="KEGG" id="pmak:PMPD1_1589"/>
<feature type="transmembrane region" description="Helical" evidence="1">
    <location>
        <begin position="48"/>
        <end position="68"/>
    </location>
</feature>
<dbReference type="AlphaFoldDB" id="A0A6M8UI91"/>
<keyword evidence="1" id="KW-1133">Transmembrane helix</keyword>
<organism evidence="2 3">
    <name type="scientific">Paramixta manurensis</name>
    <dbReference type="NCBI Taxonomy" id="2740817"/>
    <lineage>
        <taxon>Bacteria</taxon>
        <taxon>Pseudomonadati</taxon>
        <taxon>Pseudomonadota</taxon>
        <taxon>Gammaproteobacteria</taxon>
        <taxon>Enterobacterales</taxon>
        <taxon>Erwiniaceae</taxon>
        <taxon>Paramixta</taxon>
    </lineage>
</organism>
<dbReference type="RefSeq" id="WP_173633556.1">
    <property type="nucleotide sequence ID" value="NZ_CP054212.1"/>
</dbReference>
<protein>
    <submittedName>
        <fullName evidence="2">Uncharacterized protein</fullName>
    </submittedName>
</protein>
<keyword evidence="1" id="KW-0812">Transmembrane</keyword>
<gene>
    <name evidence="2" type="ORF">PMPD1_1589</name>
</gene>
<dbReference type="EMBL" id="CP054212">
    <property type="protein sequence ID" value="QKJ86542.1"/>
    <property type="molecule type" value="Genomic_DNA"/>
</dbReference>
<sequence>MNMMNETGLLRQLHEQGFTAKDIAILRQYVEQDGVTYLSLLKELRKRLIVMSIFTLCMFVLWACMAIFEYHQLFSFSITMLFFLVIVYIMTPVRLATKAYLFLKKEF</sequence>
<feature type="transmembrane region" description="Helical" evidence="1">
    <location>
        <begin position="74"/>
        <end position="95"/>
    </location>
</feature>
<evidence type="ECO:0000256" key="1">
    <source>
        <dbReference type="SAM" id="Phobius"/>
    </source>
</evidence>
<accession>A0A6M8UI91</accession>
<evidence type="ECO:0000313" key="3">
    <source>
        <dbReference type="Proteomes" id="UP000505325"/>
    </source>
</evidence>
<keyword evidence="1" id="KW-0472">Membrane</keyword>
<evidence type="ECO:0000313" key="2">
    <source>
        <dbReference type="EMBL" id="QKJ86542.1"/>
    </source>
</evidence>